<feature type="domain" description="Glycoside hydrolase family 57 N-terminal" evidence="5">
    <location>
        <begin position="138"/>
        <end position="357"/>
    </location>
</feature>
<evidence type="ECO:0000313" key="7">
    <source>
        <dbReference type="Proteomes" id="UP000218785"/>
    </source>
</evidence>
<dbReference type="InterPro" id="IPR011330">
    <property type="entry name" value="Glyco_hydro/deAcase_b/a-brl"/>
</dbReference>
<dbReference type="RefSeq" id="WP_096575993.1">
    <property type="nucleotide sequence ID" value="NZ_CAWNJS010000001.1"/>
</dbReference>
<dbReference type="GO" id="GO:0005975">
    <property type="term" value="P:carbohydrate metabolic process"/>
    <property type="evidence" value="ECO:0007669"/>
    <property type="project" value="InterPro"/>
</dbReference>
<dbReference type="Pfam" id="PF03065">
    <property type="entry name" value="Glyco_hydro_57"/>
    <property type="match status" value="1"/>
</dbReference>
<evidence type="ECO:0000256" key="3">
    <source>
        <dbReference type="RuleBase" id="RU361196"/>
    </source>
</evidence>
<gene>
    <name evidence="6" type="ORF">NIES37_24790</name>
</gene>
<reference evidence="6 7" key="1">
    <citation type="submission" date="2017-06" db="EMBL/GenBank/DDBJ databases">
        <title>Genome sequencing of cyanobaciteial culture collection at National Institute for Environmental Studies (NIES).</title>
        <authorList>
            <person name="Hirose Y."/>
            <person name="Shimura Y."/>
            <person name="Fujisawa T."/>
            <person name="Nakamura Y."/>
            <person name="Kawachi M."/>
        </authorList>
    </citation>
    <scope>NUCLEOTIDE SEQUENCE [LARGE SCALE GENOMIC DNA]</scope>
    <source>
        <strain evidence="6 7">NIES-37</strain>
    </source>
</reference>
<dbReference type="Gene3D" id="3.20.110.10">
    <property type="entry name" value="Glycoside hydrolase 38, N terminal domain"/>
    <property type="match status" value="1"/>
</dbReference>
<dbReference type="KEGG" id="ttq:NIES37_24790"/>
<evidence type="ECO:0000259" key="5">
    <source>
        <dbReference type="Pfam" id="PF03065"/>
    </source>
</evidence>
<evidence type="ECO:0000256" key="1">
    <source>
        <dbReference type="ARBA" id="ARBA00006821"/>
    </source>
</evidence>
<dbReference type="InterPro" id="IPR021923">
    <property type="entry name" value="DUF3536"/>
</dbReference>
<dbReference type="PANTHER" id="PTHR36306:SF3">
    <property type="entry name" value="GLYCOSIDE HYDROLASE FAMILY 57"/>
    <property type="match status" value="1"/>
</dbReference>
<evidence type="ECO:0000256" key="2">
    <source>
        <dbReference type="ARBA" id="ARBA00023277"/>
    </source>
</evidence>
<dbReference type="AlphaFoldDB" id="A0A1Z4MYJ7"/>
<name>A0A1Z4MYJ7_9CYAN</name>
<dbReference type="EMBL" id="AP018248">
    <property type="protein sequence ID" value="BAY98529.1"/>
    <property type="molecule type" value="Genomic_DNA"/>
</dbReference>
<keyword evidence="2 3" id="KW-0119">Carbohydrate metabolism</keyword>
<organism evidence="6 7">
    <name type="scientific">Tolypothrix tenuis PCC 7101</name>
    <dbReference type="NCBI Taxonomy" id="231146"/>
    <lineage>
        <taxon>Bacteria</taxon>
        <taxon>Bacillati</taxon>
        <taxon>Cyanobacteriota</taxon>
        <taxon>Cyanophyceae</taxon>
        <taxon>Nostocales</taxon>
        <taxon>Tolypothrichaceae</taxon>
        <taxon>Tolypothrix</taxon>
    </lineage>
</organism>
<dbReference type="Pfam" id="PF12055">
    <property type="entry name" value="DUF3536"/>
    <property type="match status" value="1"/>
</dbReference>
<dbReference type="InterPro" id="IPR027291">
    <property type="entry name" value="Glyco_hydro_38_N_sf"/>
</dbReference>
<feature type="compositionally biased region" description="Basic and acidic residues" evidence="4">
    <location>
        <begin position="20"/>
        <end position="29"/>
    </location>
</feature>
<keyword evidence="7" id="KW-1185">Reference proteome</keyword>
<dbReference type="CDD" id="cd10797">
    <property type="entry name" value="GH57N_APU_like_1"/>
    <property type="match status" value="1"/>
</dbReference>
<evidence type="ECO:0000256" key="4">
    <source>
        <dbReference type="SAM" id="MobiDB-lite"/>
    </source>
</evidence>
<dbReference type="Proteomes" id="UP000218785">
    <property type="component" value="Chromosome"/>
</dbReference>
<sequence length="910" mass="103722">MTSAAELPASSGSTFSLQQDPRHNPDSDPLRTATGVYVTVHGHFYQPPRENPYLDAIERQPSATPFHDWNERIHWECYRPNAFARILNDRGEVIDIVNNYEYMSFNIGPTLMSWLERYDVEVYQRILEADAKSSQRLQGHGNAIAQVYNHIIMPLANERDKYTQIRWGKEDFRSRFGRDPEGMWLAETAVDYATLEVLVAEGIRFIVLAPSQAQRCRLLPTENDPHPEWHEVGGSQIDPTRPYRCYLKPSLSIASSPLNAIYNSHGMGALAEGESLAGLPYIDIFFYDGPISRDMGFSDVIYNSHHLAGRIGSAVRGDHRPAQLISVATDGETFGHHKKGTEKTLAYAFKGEFPNHGWTVTNYAHYLSLNTPTWEVELKPITAWSCAHGVDRWQDDCGCGGEGGVWHQKWRKPLRNALNWLRDQLIEVYGKYGRQIFRDPWAARDEYIKVIRDRSAANVSRFLGRHQTHKLTAAEQIDALRLLEMQRHALLMFTSCGWFFEELSRPEGTQILRYAARALELAGDVAGVQLEKGFIKRLGLAPSNVEQFNHGAEVYRQLVLTAQISCKQVAAHYAIASLFANHQPAITRNFLSGQDTQGNLSSISQKRVYCYTANELDYQLQRMGSLTLAVGHLRLVSDITWESEDLVFAVLHLGGWDFHCCIQPFAGRREYSQIKEKLFGSLKQASAAQTILMMTQLFGEENFSLQNLFAEERQRMMRLLSQETLTRLDQLYTQTYRDNYGVIAAFHRDELPVPRELQVAAEIALGYRCLTTLRSLEQDITEPHSSYNHIVELEAIATEAKYLRCQLDIPDGKQILEQLIMRLLWQLLYDPNGSLDADIQRLERLIDVGYQLNFGISLHRSQELYFNCLYSQIIPLCIASEGQNHHRCDRLLKLGQKLGIDMSAIANQFA</sequence>
<evidence type="ECO:0000313" key="6">
    <source>
        <dbReference type="EMBL" id="BAY98529.1"/>
    </source>
</evidence>
<protein>
    <submittedName>
        <fullName evidence="6">Glycoside hydrolase family protein</fullName>
    </submittedName>
</protein>
<accession>A0A1Z4MYJ7</accession>
<dbReference type="PANTHER" id="PTHR36306">
    <property type="entry name" value="ALPHA-AMYLASE-RELATED-RELATED"/>
    <property type="match status" value="1"/>
</dbReference>
<proteinExistence type="inferred from homology"/>
<keyword evidence="6" id="KW-0378">Hydrolase</keyword>
<dbReference type="InterPro" id="IPR004300">
    <property type="entry name" value="Glyco_hydro_57_N"/>
</dbReference>
<comment type="similarity">
    <text evidence="1 3">Belongs to the glycosyl hydrolase 57 family.</text>
</comment>
<dbReference type="InterPro" id="IPR052046">
    <property type="entry name" value="GH57_Enzymes"/>
</dbReference>
<feature type="region of interest" description="Disordered" evidence="4">
    <location>
        <begin position="1"/>
        <end position="31"/>
    </location>
</feature>
<feature type="compositionally biased region" description="Polar residues" evidence="4">
    <location>
        <begin position="10"/>
        <end position="19"/>
    </location>
</feature>
<dbReference type="SUPFAM" id="SSF88713">
    <property type="entry name" value="Glycoside hydrolase/deacetylase"/>
    <property type="match status" value="1"/>
</dbReference>
<dbReference type="GO" id="GO:0016787">
    <property type="term" value="F:hydrolase activity"/>
    <property type="evidence" value="ECO:0007669"/>
    <property type="project" value="UniProtKB-KW"/>
</dbReference>